<dbReference type="GO" id="GO:0003916">
    <property type="term" value="F:DNA topoisomerase activity"/>
    <property type="evidence" value="ECO:0007669"/>
    <property type="project" value="InterPro"/>
</dbReference>
<evidence type="ECO:0000313" key="3">
    <source>
        <dbReference type="EMBL" id="CEO87603.1"/>
    </source>
</evidence>
<feature type="domain" description="DNA topoisomerase type IA zn finger" evidence="1">
    <location>
        <begin position="193"/>
        <end position="229"/>
    </location>
</feature>
<keyword evidence="4" id="KW-1185">Reference proteome</keyword>
<gene>
    <name evidence="3" type="ORF">SSCH_1150011</name>
</gene>
<dbReference type="GO" id="GO:0006265">
    <property type="term" value="P:DNA topological change"/>
    <property type="evidence" value="ECO:0007669"/>
    <property type="project" value="InterPro"/>
</dbReference>
<dbReference type="Pfam" id="PF10881">
    <property type="entry name" value="DUF2726"/>
    <property type="match status" value="1"/>
</dbReference>
<name>A0A0B7MHA8_9FIRM</name>
<dbReference type="AlphaFoldDB" id="A0A0B7MHA8"/>
<protein>
    <submittedName>
        <fullName evidence="3">DNA topoisomerase type IA zn finger domain protein (Modular protein)</fullName>
    </submittedName>
</protein>
<dbReference type="GO" id="GO:0005694">
    <property type="term" value="C:chromosome"/>
    <property type="evidence" value="ECO:0007669"/>
    <property type="project" value="InterPro"/>
</dbReference>
<evidence type="ECO:0000259" key="2">
    <source>
        <dbReference type="Pfam" id="PF10881"/>
    </source>
</evidence>
<dbReference type="SUPFAM" id="SSF57783">
    <property type="entry name" value="Zinc beta-ribbon"/>
    <property type="match status" value="1"/>
</dbReference>
<dbReference type="InterPro" id="IPR024402">
    <property type="entry name" value="DUF2726"/>
</dbReference>
<dbReference type="RefSeq" id="WP_052835187.1">
    <property type="nucleotide sequence ID" value="NZ_CDRZ01000019.1"/>
</dbReference>
<dbReference type="Pfam" id="PF01396">
    <property type="entry name" value="Zn_ribbon_Top1"/>
    <property type="match status" value="1"/>
</dbReference>
<dbReference type="OrthoDB" id="9757917at2"/>
<dbReference type="InterPro" id="IPR013498">
    <property type="entry name" value="Topo_IA_Znf"/>
</dbReference>
<dbReference type="Gene3D" id="3.30.65.10">
    <property type="entry name" value="Bacterial Topoisomerase I, domain 1"/>
    <property type="match status" value="1"/>
</dbReference>
<reference evidence="4" key="1">
    <citation type="submission" date="2015-01" db="EMBL/GenBank/DDBJ databases">
        <authorList>
            <person name="Manzoor Shahid"/>
            <person name="Zubair Saima"/>
        </authorList>
    </citation>
    <scope>NUCLEOTIDE SEQUENCE [LARGE SCALE GENOMIC DNA]</scope>
    <source>
        <strain evidence="4">Sp3</strain>
    </source>
</reference>
<evidence type="ECO:0000259" key="1">
    <source>
        <dbReference type="Pfam" id="PF01396"/>
    </source>
</evidence>
<sequence length="255" mass="29121">MEWLLVLIICVIIFNKFVKKDKGVSDKAVTKVIPFKEVPKVKDKKLPYKVSDSLLTDAEKSFYHALKLYVGDRAVICPKVGLKDIFFISKEVGRDYMKYFGKISQKHVDFILCDPSTMSPLCGIELDDSSHMNRKRQERDLFVEKVYRDANFKLIRIPTKFGYTSTEIETAVAGVFNRPEDIPKTQSNNDTILCPKCGIPMVLRKAARGKNAGNEFYGCLNYPKCKEIINKEAPKPILCDIHTNAEKPEEINMWG</sequence>
<dbReference type="EMBL" id="CDRZ01000019">
    <property type="protein sequence ID" value="CEO87603.1"/>
    <property type="molecule type" value="Genomic_DNA"/>
</dbReference>
<dbReference type="Proteomes" id="UP000046155">
    <property type="component" value="Unassembled WGS sequence"/>
</dbReference>
<proteinExistence type="predicted"/>
<feature type="domain" description="DUF2726" evidence="2">
    <location>
        <begin position="53"/>
        <end position="172"/>
    </location>
</feature>
<organism evidence="3 4">
    <name type="scientific">Syntrophaceticus schinkii</name>
    <dbReference type="NCBI Taxonomy" id="499207"/>
    <lineage>
        <taxon>Bacteria</taxon>
        <taxon>Bacillati</taxon>
        <taxon>Bacillota</taxon>
        <taxon>Clostridia</taxon>
        <taxon>Thermoanaerobacterales</taxon>
        <taxon>Thermoanaerobacterales Family III. Incertae Sedis</taxon>
        <taxon>Syntrophaceticus</taxon>
    </lineage>
</organism>
<accession>A0A0B7MHA8</accession>
<dbReference type="GO" id="GO:0003677">
    <property type="term" value="F:DNA binding"/>
    <property type="evidence" value="ECO:0007669"/>
    <property type="project" value="InterPro"/>
</dbReference>
<keyword evidence="3" id="KW-0413">Isomerase</keyword>
<evidence type="ECO:0000313" key="4">
    <source>
        <dbReference type="Proteomes" id="UP000046155"/>
    </source>
</evidence>